<gene>
    <name evidence="1" type="ORF">AHMF7616_03309</name>
</gene>
<dbReference type="Proteomes" id="UP000253919">
    <property type="component" value="Unassembled WGS sequence"/>
</dbReference>
<dbReference type="EMBL" id="QASA01000001">
    <property type="protein sequence ID" value="RDC64693.1"/>
    <property type="molecule type" value="Genomic_DNA"/>
</dbReference>
<accession>A0A369QIF0</accession>
<sequence>MRAKLLSILGGVFLSGLTAVTYAGGFQVNLQGQKQIGMGHTGVGLARDQASIFLIPAPWRASGKMAYKSA</sequence>
<evidence type="ECO:0000313" key="1">
    <source>
        <dbReference type="EMBL" id="RDC64693.1"/>
    </source>
</evidence>
<evidence type="ECO:0000313" key="2">
    <source>
        <dbReference type="Proteomes" id="UP000253919"/>
    </source>
</evidence>
<dbReference type="AlphaFoldDB" id="A0A369QIF0"/>
<protein>
    <recommendedName>
        <fullName evidence="3">Long-chain fatty acid transport protein</fullName>
    </recommendedName>
</protein>
<keyword evidence="2" id="KW-1185">Reference proteome</keyword>
<proteinExistence type="predicted"/>
<organism evidence="1 2">
    <name type="scientific">Adhaeribacter pallidiroseus</name>
    <dbReference type="NCBI Taxonomy" id="2072847"/>
    <lineage>
        <taxon>Bacteria</taxon>
        <taxon>Pseudomonadati</taxon>
        <taxon>Bacteroidota</taxon>
        <taxon>Cytophagia</taxon>
        <taxon>Cytophagales</taxon>
        <taxon>Hymenobacteraceae</taxon>
        <taxon>Adhaeribacter</taxon>
    </lineage>
</organism>
<reference evidence="1 2" key="1">
    <citation type="submission" date="2018-04" db="EMBL/GenBank/DDBJ databases">
        <title>Adhaeribacter sp. HMF7616 genome sequencing and assembly.</title>
        <authorList>
            <person name="Kang H."/>
            <person name="Kang J."/>
            <person name="Cha I."/>
            <person name="Kim H."/>
            <person name="Joh K."/>
        </authorList>
    </citation>
    <scope>NUCLEOTIDE SEQUENCE [LARGE SCALE GENOMIC DNA]</scope>
    <source>
        <strain evidence="1 2">HMF7616</strain>
    </source>
</reference>
<comment type="caution">
    <text evidence="1">The sequence shown here is derived from an EMBL/GenBank/DDBJ whole genome shotgun (WGS) entry which is preliminary data.</text>
</comment>
<name>A0A369QIF0_9BACT</name>
<evidence type="ECO:0008006" key="3">
    <source>
        <dbReference type="Google" id="ProtNLM"/>
    </source>
</evidence>
<dbReference type="RefSeq" id="WP_233507608.1">
    <property type="nucleotide sequence ID" value="NZ_QASA01000001.1"/>
</dbReference>